<name>A0AAV7XL56_9NEOP</name>
<feature type="compositionally biased region" description="Basic and acidic residues" evidence="1">
    <location>
        <begin position="305"/>
        <end position="318"/>
    </location>
</feature>
<accession>A0AAV7XL56</accession>
<evidence type="ECO:0000256" key="1">
    <source>
        <dbReference type="SAM" id="MobiDB-lite"/>
    </source>
</evidence>
<dbReference type="Proteomes" id="UP001075354">
    <property type="component" value="Chromosome 6"/>
</dbReference>
<comment type="caution">
    <text evidence="2">The sequence shown here is derived from an EMBL/GenBank/DDBJ whole genome shotgun (WGS) entry which is preliminary data.</text>
</comment>
<evidence type="ECO:0000313" key="2">
    <source>
        <dbReference type="EMBL" id="KAJ1526527.1"/>
    </source>
</evidence>
<feature type="compositionally biased region" description="Basic and acidic residues" evidence="1">
    <location>
        <begin position="248"/>
        <end position="261"/>
    </location>
</feature>
<reference evidence="2" key="1">
    <citation type="submission" date="2022-12" db="EMBL/GenBank/DDBJ databases">
        <title>Chromosome-level genome assembly of the bean flower thrips Megalurothrips usitatus.</title>
        <authorList>
            <person name="Ma L."/>
            <person name="Liu Q."/>
            <person name="Li H."/>
            <person name="Cai W."/>
        </authorList>
    </citation>
    <scope>NUCLEOTIDE SEQUENCE</scope>
    <source>
        <strain evidence="2">Cailab_2022a</strain>
    </source>
</reference>
<keyword evidence="3" id="KW-1185">Reference proteome</keyword>
<feature type="region of interest" description="Disordered" evidence="1">
    <location>
        <begin position="207"/>
        <end position="234"/>
    </location>
</feature>
<evidence type="ECO:0000313" key="3">
    <source>
        <dbReference type="Proteomes" id="UP001075354"/>
    </source>
</evidence>
<dbReference type="AlphaFoldDB" id="A0AAV7XL56"/>
<feature type="region of interest" description="Disordered" evidence="1">
    <location>
        <begin position="65"/>
        <end position="185"/>
    </location>
</feature>
<proteinExistence type="predicted"/>
<sequence>MMSWFLFESEDGWCKVHEKNLLTNGKSVGEGDVVKYFYNGQEYEGVVLKKDYDHEEINKALTAMKKDRRKKPAPTQLEVLPPKRTRTTVQVNCEPSTSSTKTNPKKKDRERPKMTEEEKERHRIFELNKKAAQMKANRLLLEKAKKKETVTDPEWVPSDPENDEENEDENPNHHQNFDDDDSQDSILSDLLAHGQAMKKSRTDLLKDIHDSPPEVHAPNRPSPSKELEELRRQNQMLQLKLQLAYDTKEEKEANRQERNQEKWAVITPRSTISKNHALTHQNEKEAEDLFGGDSHTTNSVENGDISDKSSDCVKHGEHSMSSPNSKSDGQKDDPRTDDPDVADDFDLEHQLYGQHDDTTELIGSGIHCKTNILTLALTNSNNANHFCRRLMTGVFIPSKIIQCTVTGQKWRAGGDKAVLPKEPLHQGALKAIVDTANKVGAKRKPHKWPKVNFKQMKCVFSNLIEIKVLLKMVN</sequence>
<dbReference type="EMBL" id="JAPTSV010000006">
    <property type="protein sequence ID" value="KAJ1526527.1"/>
    <property type="molecule type" value="Genomic_DNA"/>
</dbReference>
<feature type="compositionally biased region" description="Basic and acidic residues" evidence="1">
    <location>
        <begin position="140"/>
        <end position="150"/>
    </location>
</feature>
<organism evidence="2 3">
    <name type="scientific">Megalurothrips usitatus</name>
    <name type="common">bean blossom thrips</name>
    <dbReference type="NCBI Taxonomy" id="439358"/>
    <lineage>
        <taxon>Eukaryota</taxon>
        <taxon>Metazoa</taxon>
        <taxon>Ecdysozoa</taxon>
        <taxon>Arthropoda</taxon>
        <taxon>Hexapoda</taxon>
        <taxon>Insecta</taxon>
        <taxon>Pterygota</taxon>
        <taxon>Neoptera</taxon>
        <taxon>Paraneoptera</taxon>
        <taxon>Thysanoptera</taxon>
        <taxon>Terebrantia</taxon>
        <taxon>Thripoidea</taxon>
        <taxon>Thripidae</taxon>
        <taxon>Megalurothrips</taxon>
    </lineage>
</organism>
<feature type="compositionally biased region" description="Basic and acidic residues" evidence="1">
    <location>
        <begin position="223"/>
        <end position="232"/>
    </location>
</feature>
<feature type="region of interest" description="Disordered" evidence="1">
    <location>
        <begin position="287"/>
        <end position="343"/>
    </location>
</feature>
<feature type="region of interest" description="Disordered" evidence="1">
    <location>
        <begin position="248"/>
        <end position="268"/>
    </location>
</feature>
<feature type="compositionally biased region" description="Acidic residues" evidence="1">
    <location>
        <begin position="160"/>
        <end position="169"/>
    </location>
</feature>
<protein>
    <submittedName>
        <fullName evidence="2">Uncharacterized protein</fullName>
    </submittedName>
</protein>
<feature type="compositionally biased region" description="Basic and acidic residues" evidence="1">
    <location>
        <begin position="328"/>
        <end position="338"/>
    </location>
</feature>
<feature type="compositionally biased region" description="Basic and acidic residues" evidence="1">
    <location>
        <begin position="105"/>
        <end position="129"/>
    </location>
</feature>
<gene>
    <name evidence="2" type="ORF">ONE63_008115</name>
</gene>